<proteinExistence type="predicted"/>
<dbReference type="Proteomes" id="UP000198420">
    <property type="component" value="Unassembled WGS sequence"/>
</dbReference>
<reference evidence="2" key="1">
    <citation type="submission" date="2017-06" db="EMBL/GenBank/DDBJ databases">
        <authorList>
            <person name="Varghese N."/>
            <person name="Submissions S."/>
        </authorList>
    </citation>
    <scope>NUCLEOTIDE SEQUENCE [LARGE SCALE GENOMIC DNA]</scope>
    <source>
        <strain evidence="2">DSM 44485</strain>
    </source>
</reference>
<dbReference type="EMBL" id="FZNP01000031">
    <property type="protein sequence ID" value="SNS80877.1"/>
    <property type="molecule type" value="Genomic_DNA"/>
</dbReference>
<evidence type="ECO:0000313" key="1">
    <source>
        <dbReference type="EMBL" id="SNS80877.1"/>
    </source>
</evidence>
<evidence type="ECO:0000313" key="2">
    <source>
        <dbReference type="Proteomes" id="UP000198420"/>
    </source>
</evidence>
<organism evidence="1 2">
    <name type="scientific">Actinomadura mexicana</name>
    <dbReference type="NCBI Taxonomy" id="134959"/>
    <lineage>
        <taxon>Bacteria</taxon>
        <taxon>Bacillati</taxon>
        <taxon>Actinomycetota</taxon>
        <taxon>Actinomycetes</taxon>
        <taxon>Streptosporangiales</taxon>
        <taxon>Thermomonosporaceae</taxon>
        <taxon>Actinomadura</taxon>
    </lineage>
</organism>
<accession>A0A239HHN0</accession>
<keyword evidence="2" id="KW-1185">Reference proteome</keyword>
<gene>
    <name evidence="1" type="ORF">SAMN06265355_13136</name>
</gene>
<sequence>MRELMNRLLGSLDKARPRYGYGRGRRPLWDERNRDAERIRRALRRAGLKEFGEDGGGFVVENGEDGGPFSVAAALDPGLDGVNVRTVMDDYTRALTAQGWRVGPDTGPDPQEQILEVWITPR</sequence>
<protein>
    <submittedName>
        <fullName evidence="1">Uncharacterized protein</fullName>
    </submittedName>
</protein>
<name>A0A239HHN0_9ACTN</name>
<dbReference type="AlphaFoldDB" id="A0A239HHN0"/>